<dbReference type="AlphaFoldDB" id="A0A1G7JSM9"/>
<dbReference type="STRING" id="1391627.SAMN05216464_115103"/>
<keyword evidence="4" id="KW-1185">Reference proteome</keyword>
<name>A0A1G7JSM9_9SPHI</name>
<dbReference type="Pfam" id="PF03703">
    <property type="entry name" value="bPH_2"/>
    <property type="match status" value="1"/>
</dbReference>
<dbReference type="PANTHER" id="PTHR34473:SF2">
    <property type="entry name" value="UPF0699 TRANSMEMBRANE PROTEIN YDBT"/>
    <property type="match status" value="1"/>
</dbReference>
<dbReference type="InterPro" id="IPR005182">
    <property type="entry name" value="YdbS-like_PH"/>
</dbReference>
<evidence type="ECO:0000313" key="4">
    <source>
        <dbReference type="Proteomes" id="UP000199072"/>
    </source>
</evidence>
<proteinExistence type="predicted"/>
<keyword evidence="1" id="KW-1133">Transmembrane helix</keyword>
<sequence length="157" mass="18531">MEIEEMKERPELVLRPAALYAFLRVLPLLLLAMLFLVVAWWLFPLFIWPSLITITVAGYRFMFIRSILYLITPEVIRVRTGIFSKRLDNLEMFRIKDYTVTQPFILQVFRLMNLTLKTTDPENKSMTMTGIPVSDIIDTIRGHVQEARQHNRIFEVN</sequence>
<evidence type="ECO:0000256" key="1">
    <source>
        <dbReference type="SAM" id="Phobius"/>
    </source>
</evidence>
<accession>A0A1G7JSM9</accession>
<dbReference type="PANTHER" id="PTHR34473">
    <property type="entry name" value="UPF0699 TRANSMEMBRANE PROTEIN YDBS"/>
    <property type="match status" value="1"/>
</dbReference>
<feature type="transmembrane region" description="Helical" evidence="1">
    <location>
        <begin position="21"/>
        <end position="41"/>
    </location>
</feature>
<dbReference type="EMBL" id="FNAI01000015">
    <property type="protein sequence ID" value="SDF27933.1"/>
    <property type="molecule type" value="Genomic_DNA"/>
</dbReference>
<reference evidence="3 4" key="1">
    <citation type="submission" date="2016-10" db="EMBL/GenBank/DDBJ databases">
        <authorList>
            <person name="de Groot N.N."/>
        </authorList>
    </citation>
    <scope>NUCLEOTIDE SEQUENCE [LARGE SCALE GENOMIC DNA]</scope>
    <source>
        <strain evidence="3 4">47C3B</strain>
    </source>
</reference>
<evidence type="ECO:0000259" key="2">
    <source>
        <dbReference type="Pfam" id="PF03703"/>
    </source>
</evidence>
<keyword evidence="1" id="KW-0812">Transmembrane</keyword>
<protein>
    <submittedName>
        <fullName evidence="3">Membrane protein YdbS, contains bPH2 (Pleckstrin homology) domain</fullName>
    </submittedName>
</protein>
<feature type="domain" description="YdbS-like PH" evidence="2">
    <location>
        <begin position="67"/>
        <end position="135"/>
    </location>
</feature>
<dbReference type="OrthoDB" id="793280at2"/>
<keyword evidence="1" id="KW-0472">Membrane</keyword>
<dbReference type="RefSeq" id="WP_091154268.1">
    <property type="nucleotide sequence ID" value="NZ_FNAI01000015.1"/>
</dbReference>
<organism evidence="3 4">
    <name type="scientific">Mucilaginibacter pineti</name>
    <dbReference type="NCBI Taxonomy" id="1391627"/>
    <lineage>
        <taxon>Bacteria</taxon>
        <taxon>Pseudomonadati</taxon>
        <taxon>Bacteroidota</taxon>
        <taxon>Sphingobacteriia</taxon>
        <taxon>Sphingobacteriales</taxon>
        <taxon>Sphingobacteriaceae</taxon>
        <taxon>Mucilaginibacter</taxon>
    </lineage>
</organism>
<dbReference type="Proteomes" id="UP000199072">
    <property type="component" value="Unassembled WGS sequence"/>
</dbReference>
<feature type="transmembrane region" description="Helical" evidence="1">
    <location>
        <begin position="47"/>
        <end position="71"/>
    </location>
</feature>
<evidence type="ECO:0000313" key="3">
    <source>
        <dbReference type="EMBL" id="SDF27933.1"/>
    </source>
</evidence>
<gene>
    <name evidence="3" type="ORF">SAMN05216464_115103</name>
</gene>